<organism evidence="6 7">
    <name type="scientific">Chitinophaga flava</name>
    <dbReference type="NCBI Taxonomy" id="2259036"/>
    <lineage>
        <taxon>Bacteria</taxon>
        <taxon>Pseudomonadati</taxon>
        <taxon>Bacteroidota</taxon>
        <taxon>Chitinophagia</taxon>
        <taxon>Chitinophagales</taxon>
        <taxon>Chitinophagaceae</taxon>
        <taxon>Chitinophaga</taxon>
    </lineage>
</organism>
<dbReference type="Gene3D" id="1.10.760.10">
    <property type="entry name" value="Cytochrome c-like domain"/>
    <property type="match status" value="2"/>
</dbReference>
<dbReference type="GO" id="GO:0020037">
    <property type="term" value="F:heme binding"/>
    <property type="evidence" value="ECO:0007669"/>
    <property type="project" value="InterPro"/>
</dbReference>
<evidence type="ECO:0000256" key="4">
    <source>
        <dbReference type="PROSITE-ProRule" id="PRU00433"/>
    </source>
</evidence>
<keyword evidence="1 4" id="KW-0349">Heme</keyword>
<dbReference type="InterPro" id="IPR051459">
    <property type="entry name" value="Cytochrome_c-type_DH"/>
</dbReference>
<dbReference type="PANTHER" id="PTHR35008">
    <property type="entry name" value="BLL4482 PROTEIN-RELATED"/>
    <property type="match status" value="1"/>
</dbReference>
<dbReference type="Pfam" id="PF00034">
    <property type="entry name" value="Cytochrom_C"/>
    <property type="match status" value="1"/>
</dbReference>
<dbReference type="Pfam" id="PF21342">
    <property type="entry name" value="SoxA-TsdA_cyt-c"/>
    <property type="match status" value="1"/>
</dbReference>
<evidence type="ECO:0000256" key="3">
    <source>
        <dbReference type="ARBA" id="ARBA00023004"/>
    </source>
</evidence>
<protein>
    <submittedName>
        <fullName evidence="6">Cytochrome C</fullName>
    </submittedName>
</protein>
<proteinExistence type="predicted"/>
<comment type="caution">
    <text evidence="6">The sequence shown here is derived from an EMBL/GenBank/DDBJ whole genome shotgun (WGS) entry which is preliminary data.</text>
</comment>
<evidence type="ECO:0000313" key="6">
    <source>
        <dbReference type="EMBL" id="RBL88982.1"/>
    </source>
</evidence>
<dbReference type="SUPFAM" id="SSF46626">
    <property type="entry name" value="Cytochrome c"/>
    <property type="match status" value="2"/>
</dbReference>
<reference evidence="6 7" key="1">
    <citation type="submission" date="2018-05" db="EMBL/GenBank/DDBJ databases">
        <title>Chitinophaga sp. K3CV102501T nov., isolated from isolated from a monsoon evergreen broad-leaved forest soil.</title>
        <authorList>
            <person name="Lv Y."/>
        </authorList>
    </citation>
    <scope>NUCLEOTIDE SEQUENCE [LARGE SCALE GENOMIC DNA]</scope>
    <source>
        <strain evidence="6 7">GDMCC 1.1325</strain>
    </source>
</reference>
<dbReference type="GO" id="GO:0009055">
    <property type="term" value="F:electron transfer activity"/>
    <property type="evidence" value="ECO:0007669"/>
    <property type="project" value="InterPro"/>
</dbReference>
<dbReference type="RefSeq" id="WP_113617725.1">
    <property type="nucleotide sequence ID" value="NZ_QFFJ01000002.1"/>
</dbReference>
<evidence type="ECO:0000256" key="2">
    <source>
        <dbReference type="ARBA" id="ARBA00022723"/>
    </source>
</evidence>
<evidence type="ECO:0000259" key="5">
    <source>
        <dbReference type="PROSITE" id="PS51007"/>
    </source>
</evidence>
<dbReference type="OrthoDB" id="9779283at2"/>
<dbReference type="EMBL" id="QFFJ01000002">
    <property type="protein sequence ID" value="RBL88982.1"/>
    <property type="molecule type" value="Genomic_DNA"/>
</dbReference>
<name>A0A365XRK7_9BACT</name>
<feature type="domain" description="Cytochrome c" evidence="5">
    <location>
        <begin position="191"/>
        <end position="281"/>
    </location>
</feature>
<gene>
    <name evidence="6" type="ORF">DF182_20790</name>
</gene>
<dbReference type="PROSITE" id="PS51007">
    <property type="entry name" value="CYTC"/>
    <property type="match status" value="1"/>
</dbReference>
<sequence>MKTDWIPVLLFATTGLVVAKESISAYRQKKKEDAAFSVWLGNHRQEDVWRGWSSLQIPTSTDSGRLIQYGHDLIANTAQYLGPQGSVAQISNGMNCQNCHLQAGTVPYGNNFGKVYATYPLFRARNNGIQSIYDRVTDCFERSLNGHAPDTSSREMQAIYAYIKWLGEDVPKGSKPNGTSIMKIKYLERSADPGEGMLVYNSKCSSCHGKNGEGQPSPVGAGYSYPPLWGPHSYNDGAGLYRLSNFAGFVYNNMPFGADYHQPQLTEEEAWDVAAFVNSRPRPHLNQDRDWQLIAQKPVDFPFKPYADTFSEAQHKFGPFQPIKDEQRSLQNVTK</sequence>
<keyword evidence="2 4" id="KW-0479">Metal-binding</keyword>
<dbReference type="GO" id="GO:0046872">
    <property type="term" value="F:metal ion binding"/>
    <property type="evidence" value="ECO:0007669"/>
    <property type="project" value="UniProtKB-KW"/>
</dbReference>
<dbReference type="Proteomes" id="UP000253410">
    <property type="component" value="Unassembled WGS sequence"/>
</dbReference>
<dbReference type="AlphaFoldDB" id="A0A365XRK7"/>
<dbReference type="InterPro" id="IPR009056">
    <property type="entry name" value="Cyt_c-like_dom"/>
</dbReference>
<dbReference type="PANTHER" id="PTHR35008:SF9">
    <property type="entry name" value="CYTOCHROME C DOMAIN-CONTAINING PROTEIN"/>
    <property type="match status" value="1"/>
</dbReference>
<evidence type="ECO:0000256" key="1">
    <source>
        <dbReference type="ARBA" id="ARBA00022617"/>
    </source>
</evidence>
<keyword evidence="7" id="KW-1185">Reference proteome</keyword>
<evidence type="ECO:0000313" key="7">
    <source>
        <dbReference type="Proteomes" id="UP000253410"/>
    </source>
</evidence>
<keyword evidence="3 4" id="KW-0408">Iron</keyword>
<dbReference type="InterPro" id="IPR036909">
    <property type="entry name" value="Cyt_c-like_dom_sf"/>
</dbReference>
<accession>A0A365XRK7</accession>